<dbReference type="SUPFAM" id="SSF55729">
    <property type="entry name" value="Acyl-CoA N-acyltransferases (Nat)"/>
    <property type="match status" value="1"/>
</dbReference>
<dbReference type="GO" id="GO:0016410">
    <property type="term" value="F:N-acyltransferase activity"/>
    <property type="evidence" value="ECO:0007669"/>
    <property type="project" value="TreeGrafter"/>
</dbReference>
<dbReference type="Pfam" id="PF13523">
    <property type="entry name" value="Acetyltransf_8"/>
    <property type="match status" value="1"/>
</dbReference>
<dbReference type="PANTHER" id="PTHR31438:SF7">
    <property type="entry name" value="ACYLTRANSFERASE MBTK_IUCB-LIKE CONSERVED DOMAIN-CONTAINING PROTEIN"/>
    <property type="match status" value="1"/>
</dbReference>
<protein>
    <recommendedName>
        <fullName evidence="3">Acyltransferase MbtK/IucB-like conserved domain-containing protein</fullName>
    </recommendedName>
</protein>
<dbReference type="InterPro" id="IPR019432">
    <property type="entry name" value="Acyltransferase_MbtK/IucB-like"/>
</dbReference>
<dbReference type="Gene3D" id="3.40.630.30">
    <property type="match status" value="1"/>
</dbReference>
<dbReference type="SMART" id="SM01006">
    <property type="entry name" value="AlcB"/>
    <property type="match status" value="1"/>
</dbReference>
<feature type="region of interest" description="Disordered" evidence="2">
    <location>
        <begin position="229"/>
        <end position="248"/>
    </location>
</feature>
<dbReference type="AlphaFoldDB" id="A0AAN9U8Y4"/>
<reference evidence="4 5" key="1">
    <citation type="journal article" date="2023" name="PLoS ONE">
        <title>Cytospora paraplurivora sp. nov. isolated from orchards with fruit tree decline syndrome in Ontario, Canada.</title>
        <authorList>
            <person name="Ilyukhin E."/>
            <person name="Nguyen H.D.T."/>
            <person name="Castle A.J."/>
            <person name="Ellouze W."/>
        </authorList>
    </citation>
    <scope>NUCLEOTIDE SEQUENCE [LARGE SCALE GENOMIC DNA]</scope>
    <source>
        <strain evidence="4 5">FDS-564</strain>
    </source>
</reference>
<keyword evidence="5" id="KW-1185">Reference proteome</keyword>
<evidence type="ECO:0000259" key="3">
    <source>
        <dbReference type="SMART" id="SM01006"/>
    </source>
</evidence>
<dbReference type="InterPro" id="IPR016181">
    <property type="entry name" value="Acyl_CoA_acyltransferase"/>
</dbReference>
<dbReference type="PANTHER" id="PTHR31438">
    <property type="entry name" value="LYSINE N-ACYLTRANSFERASE C17G9.06C-RELATED"/>
    <property type="match status" value="1"/>
</dbReference>
<feature type="compositionally biased region" description="Basic and acidic residues" evidence="2">
    <location>
        <begin position="66"/>
        <end position="83"/>
    </location>
</feature>
<comment type="similarity">
    <text evidence="1">Belongs to the lysine N-acyltransferase MbtK family.</text>
</comment>
<evidence type="ECO:0000313" key="5">
    <source>
        <dbReference type="Proteomes" id="UP001320245"/>
    </source>
</evidence>
<feature type="compositionally biased region" description="Low complexity" evidence="2">
    <location>
        <begin position="28"/>
        <end position="44"/>
    </location>
</feature>
<accession>A0AAN9U8Y4</accession>
<organism evidence="4 5">
    <name type="scientific">Cytospora paraplurivora</name>
    <dbReference type="NCBI Taxonomy" id="2898453"/>
    <lineage>
        <taxon>Eukaryota</taxon>
        <taxon>Fungi</taxon>
        <taxon>Dikarya</taxon>
        <taxon>Ascomycota</taxon>
        <taxon>Pezizomycotina</taxon>
        <taxon>Sordariomycetes</taxon>
        <taxon>Sordariomycetidae</taxon>
        <taxon>Diaporthales</taxon>
        <taxon>Cytosporaceae</taxon>
        <taxon>Cytospora</taxon>
    </lineage>
</organism>
<sequence length="459" mass="51924">MARLNLTSWPSAEPILRLPHPYLTPYFTTPSTTDNKSTSSSSSTKLYQLSTPSNSKDQVQPPPEPLHNDRLFFSEPEDLKSSERPSQSNNTAWARARRSPSSSLIWDGEAAPTLAQAWLVVYTLFTIRPDEEFIRLTLQGNAKATLANQLRATMLAVDHPQKGSDNHDAGRQHQQQQPADELVLLRATFWQGAASPFGARSAWVPTDGPETPYSTAAVPALTHVMTSEGVQQRLVRHPRRAPKPRPGSTIYSRWVPHLGENFSMVALDHTSDEHLRLFHAWQNDPRVSQGWNLTGTPEQHRGYLARMHADPHKFAVLAAFDGVFFAYFELYWAREDQVGAYYDSLDFDRGRHSLVGDVRYRGAYRVGAWWGSLMHYLFLDDPRTMQVVGEPKFTNSTVLAYDLVHGFGLDMFVDMPHQRGALMRCSRERFFQICPLAEDERERKQKVVAGTLVGLVPKL</sequence>
<dbReference type="GO" id="GO:0019290">
    <property type="term" value="P:siderophore biosynthetic process"/>
    <property type="evidence" value="ECO:0007669"/>
    <property type="project" value="InterPro"/>
</dbReference>
<name>A0AAN9U8Y4_9PEZI</name>
<proteinExistence type="inferred from homology"/>
<gene>
    <name evidence="4" type="ORF">SLS53_003990</name>
</gene>
<comment type="caution">
    <text evidence="4">The sequence shown here is derived from an EMBL/GenBank/DDBJ whole genome shotgun (WGS) entry which is preliminary data.</text>
</comment>
<feature type="region of interest" description="Disordered" evidence="2">
    <location>
        <begin position="24"/>
        <end position="98"/>
    </location>
</feature>
<feature type="compositionally biased region" description="Basic residues" evidence="2">
    <location>
        <begin position="234"/>
        <end position="243"/>
    </location>
</feature>
<feature type="domain" description="Acyltransferase MbtK/IucB-like conserved" evidence="3">
    <location>
        <begin position="265"/>
        <end position="314"/>
    </location>
</feature>
<feature type="compositionally biased region" description="Polar residues" evidence="2">
    <location>
        <begin position="45"/>
        <end position="58"/>
    </location>
</feature>
<dbReference type="Proteomes" id="UP001320245">
    <property type="component" value="Unassembled WGS sequence"/>
</dbReference>
<evidence type="ECO:0000256" key="1">
    <source>
        <dbReference type="ARBA" id="ARBA00009893"/>
    </source>
</evidence>
<dbReference type="EMBL" id="JAJSPL020000013">
    <property type="protein sequence ID" value="KAK7743456.1"/>
    <property type="molecule type" value="Genomic_DNA"/>
</dbReference>
<evidence type="ECO:0000313" key="4">
    <source>
        <dbReference type="EMBL" id="KAK7743456.1"/>
    </source>
</evidence>
<evidence type="ECO:0000256" key="2">
    <source>
        <dbReference type="SAM" id="MobiDB-lite"/>
    </source>
</evidence>